<organism evidence="2">
    <name type="scientific">Micromonas pusilla</name>
    <name type="common">Picoplanktonic green alga</name>
    <name type="synonym">Chromulina pusilla</name>
    <dbReference type="NCBI Taxonomy" id="38833"/>
    <lineage>
        <taxon>Eukaryota</taxon>
        <taxon>Viridiplantae</taxon>
        <taxon>Chlorophyta</taxon>
        <taxon>Mamiellophyceae</taxon>
        <taxon>Mamiellales</taxon>
        <taxon>Mamiellaceae</taxon>
        <taxon>Micromonas</taxon>
    </lineage>
</organism>
<gene>
    <name evidence="2" type="ORF">MCOM1403_LOCUS2632</name>
</gene>
<accession>A0A7S0I9X8</accession>
<dbReference type="InterPro" id="IPR005135">
    <property type="entry name" value="Endo/exonuclease/phosphatase"/>
</dbReference>
<protein>
    <recommendedName>
        <fullName evidence="1">Endonuclease/exonuclease/phosphatase domain-containing protein</fullName>
    </recommendedName>
</protein>
<dbReference type="PANTHER" id="PTHR12121:SF101">
    <property type="entry name" value="ENDONUCLEASE_EXONUCLEASE_PHOSPHATASE DOMAIN-CONTAINING PROTEIN"/>
    <property type="match status" value="1"/>
</dbReference>
<proteinExistence type="predicted"/>
<name>A0A7S0I9X8_MICPS</name>
<dbReference type="InterPro" id="IPR036691">
    <property type="entry name" value="Endo/exonu/phosph_ase_sf"/>
</dbReference>
<evidence type="ECO:0000259" key="1">
    <source>
        <dbReference type="Pfam" id="PF03372"/>
    </source>
</evidence>
<dbReference type="Gene3D" id="3.60.10.10">
    <property type="entry name" value="Endonuclease/exonuclease/phosphatase"/>
    <property type="match status" value="1"/>
</dbReference>
<dbReference type="Pfam" id="PF03372">
    <property type="entry name" value="Exo_endo_phos"/>
    <property type="match status" value="1"/>
</dbReference>
<dbReference type="SUPFAM" id="SSF56219">
    <property type="entry name" value="DNase I-like"/>
    <property type="match status" value="1"/>
</dbReference>
<dbReference type="InterPro" id="IPR050410">
    <property type="entry name" value="CCR4/nocturin_mRNA_transcr"/>
</dbReference>
<reference evidence="2" key="1">
    <citation type="submission" date="2021-01" db="EMBL/GenBank/DDBJ databases">
        <authorList>
            <person name="Corre E."/>
            <person name="Pelletier E."/>
            <person name="Niang G."/>
            <person name="Scheremetjew M."/>
            <person name="Finn R."/>
            <person name="Kale V."/>
            <person name="Holt S."/>
            <person name="Cochrane G."/>
            <person name="Meng A."/>
            <person name="Brown T."/>
            <person name="Cohen L."/>
        </authorList>
    </citation>
    <scope>NUCLEOTIDE SEQUENCE</scope>
    <source>
        <strain evidence="2">CCMP1723</strain>
    </source>
</reference>
<evidence type="ECO:0000313" key="2">
    <source>
        <dbReference type="EMBL" id="CAD8515207.1"/>
    </source>
</evidence>
<feature type="domain" description="Endonuclease/exonuclease/phosphatase" evidence="1">
    <location>
        <begin position="120"/>
        <end position="437"/>
    </location>
</feature>
<dbReference type="EMBL" id="HBEQ01003423">
    <property type="protein sequence ID" value="CAD8515207.1"/>
    <property type="molecule type" value="Transcribed_RNA"/>
</dbReference>
<sequence length="446" mass="49073">MSGALPTATAIRLLRRQVTFSPRTTSFGTRSSRVSAQQPSASFNTASLKWNRVAGTRGVVRLSSTLSAVVSFNSYSSSCASSSSTFSGHRTHLQLQIQRKQSRAFATTVMASSTHDARVVTYNVLSSSLCKPEYFAHCDPNDLHPPNRLSKLLAKLEPEMAKGAVIGLQEVSQKWAGQLHVFFAKRGYHMICSLYGRPFNGYMGIALAVPLVKYDVSKVDISRCSDTKKLPREPEPGLLQKVINYPINLYRKVSGERGPQSDWQLANGRFNTIMYASLKCKESGAEFGVANYHMPCMFRNPKVMTIHSQLAAMYAQEQSGNIPVILMGDFNLKPGDGGYDLITTGTLASDHEAAPVPPAGQEWSTSLKYPMRSAYKVANGAEPDFTNFAQIKDDPQFIDTLDYIFISPKIEVAEVLQLPHRSEVKGPFPAPDEPSDHILLAATLRV</sequence>
<dbReference type="AlphaFoldDB" id="A0A7S0I9X8"/>
<dbReference type="GO" id="GO:0000175">
    <property type="term" value="F:3'-5'-RNA exonuclease activity"/>
    <property type="evidence" value="ECO:0007669"/>
    <property type="project" value="TreeGrafter"/>
</dbReference>
<dbReference type="PANTHER" id="PTHR12121">
    <property type="entry name" value="CARBON CATABOLITE REPRESSOR PROTEIN 4"/>
    <property type="match status" value="1"/>
</dbReference>